<organism evidence="1 2">
    <name type="scientific">Paenactinomyces guangxiensis</name>
    <dbReference type="NCBI Taxonomy" id="1490290"/>
    <lineage>
        <taxon>Bacteria</taxon>
        <taxon>Bacillati</taxon>
        <taxon>Bacillota</taxon>
        <taxon>Bacilli</taxon>
        <taxon>Bacillales</taxon>
        <taxon>Thermoactinomycetaceae</taxon>
        <taxon>Paenactinomyces</taxon>
    </lineage>
</organism>
<evidence type="ECO:0000313" key="1">
    <source>
        <dbReference type="EMBL" id="MBA4493287.1"/>
    </source>
</evidence>
<dbReference type="AlphaFoldDB" id="A0A7W1WNR4"/>
<evidence type="ECO:0000313" key="2">
    <source>
        <dbReference type="Proteomes" id="UP000535491"/>
    </source>
</evidence>
<reference evidence="1 2" key="1">
    <citation type="submission" date="2020-07" db="EMBL/GenBank/DDBJ databases">
        <authorList>
            <person name="Feng H."/>
        </authorList>
    </citation>
    <scope>NUCLEOTIDE SEQUENCE [LARGE SCALE GENOMIC DNA]</scope>
    <source>
        <strain evidence="2">s-10</strain>
    </source>
</reference>
<proteinExistence type="predicted"/>
<gene>
    <name evidence="1" type="ORF">H1191_03045</name>
</gene>
<accession>A0A7W1WNR4</accession>
<dbReference type="EMBL" id="JACEIQ010000001">
    <property type="protein sequence ID" value="MBA4493287.1"/>
    <property type="molecule type" value="Genomic_DNA"/>
</dbReference>
<protein>
    <submittedName>
        <fullName evidence="1">Uncharacterized protein</fullName>
    </submittedName>
</protein>
<keyword evidence="2" id="KW-1185">Reference proteome</keyword>
<sequence>MQLKSKALTGIVRPYQTIDRMLKSQGFRRCHNQPPVYNMQIKDMVSGMTYCLKIPTTPGTNPEYLRLESPSLELQTSFNKHSYTPMIPDSVVSAVHHKMEEVASYLRS</sequence>
<comment type="caution">
    <text evidence="1">The sequence shown here is derived from an EMBL/GenBank/DDBJ whole genome shotgun (WGS) entry which is preliminary data.</text>
</comment>
<name>A0A7W1WNR4_9BACL</name>
<dbReference type="Proteomes" id="UP000535491">
    <property type="component" value="Unassembled WGS sequence"/>
</dbReference>
<dbReference type="RefSeq" id="WP_181750481.1">
    <property type="nucleotide sequence ID" value="NZ_JACEIQ010000001.1"/>
</dbReference>